<dbReference type="CDD" id="cd16475">
    <property type="entry name" value="RING-H2_RNF121-like"/>
    <property type="match status" value="1"/>
</dbReference>
<dbReference type="GO" id="GO:0005789">
    <property type="term" value="C:endoplasmic reticulum membrane"/>
    <property type="evidence" value="ECO:0007669"/>
    <property type="project" value="TreeGrafter"/>
</dbReference>
<reference evidence="11 12" key="2">
    <citation type="submission" date="2018-11" db="EMBL/GenBank/DDBJ databases">
        <authorList>
            <consortium name="Pathogen Informatics"/>
        </authorList>
    </citation>
    <scope>NUCLEOTIDE SEQUENCE [LARGE SCALE GENOMIC DNA]</scope>
</reference>
<evidence type="ECO:0000256" key="5">
    <source>
        <dbReference type="ARBA" id="ARBA00022833"/>
    </source>
</evidence>
<dbReference type="InterPro" id="IPR013083">
    <property type="entry name" value="Znf_RING/FYVE/PHD"/>
</dbReference>
<sequence length="245" mass="28429">MATLFGLWCFPAVFCIYRFWWRFLVSWSTFSVATLFIASRAVGRHISGSTPRLVYKWFLFLHTASYVFGMCSYFLVLGALFGLHTLIQVEPHRLMDAALMLLFYGLYYGVLSRDFAEICTDKMAAHIGYYNKDGLPGRILEPNVCAVCGNELRLCSTGQRLEKTCRLNCNHMCHEFCIRGWCIVGKKDICPYCKERVDLARTLQNPWQKPHLFYGQLLDWIRYLLAWQPLIIIFVQGINYVLGLE</sequence>
<evidence type="ECO:0000259" key="10">
    <source>
        <dbReference type="PROSITE" id="PS50089"/>
    </source>
</evidence>
<evidence type="ECO:0000313" key="13">
    <source>
        <dbReference type="WBParaSite" id="SBAD_0000020201-mRNA-1"/>
    </source>
</evidence>
<dbReference type="PANTHER" id="PTHR13407:SF0">
    <property type="entry name" value="FI05221P"/>
    <property type="match status" value="1"/>
</dbReference>
<dbReference type="InterPro" id="IPR001841">
    <property type="entry name" value="Znf_RING"/>
</dbReference>
<reference evidence="13" key="1">
    <citation type="submission" date="2016-06" db="UniProtKB">
        <authorList>
            <consortium name="WormBaseParasite"/>
        </authorList>
    </citation>
    <scope>IDENTIFICATION</scope>
</reference>
<evidence type="ECO:0000256" key="4">
    <source>
        <dbReference type="ARBA" id="ARBA00022771"/>
    </source>
</evidence>
<dbReference type="AlphaFoldDB" id="A0A183I996"/>
<keyword evidence="7 9" id="KW-0472">Membrane</keyword>
<evidence type="ECO:0000256" key="7">
    <source>
        <dbReference type="ARBA" id="ARBA00023136"/>
    </source>
</evidence>
<feature type="transmembrane region" description="Helical" evidence="9">
    <location>
        <begin position="25"/>
        <end position="43"/>
    </location>
</feature>
<evidence type="ECO:0000256" key="6">
    <source>
        <dbReference type="ARBA" id="ARBA00022989"/>
    </source>
</evidence>
<evidence type="ECO:0000256" key="3">
    <source>
        <dbReference type="ARBA" id="ARBA00022723"/>
    </source>
</evidence>
<dbReference type="OrthoDB" id="446635at2759"/>
<feature type="transmembrane region" description="Helical" evidence="9">
    <location>
        <begin position="93"/>
        <end position="111"/>
    </location>
</feature>
<dbReference type="WBParaSite" id="SBAD_0000020201-mRNA-1">
    <property type="protein sequence ID" value="SBAD_0000020201-mRNA-1"/>
    <property type="gene ID" value="SBAD_0000020201"/>
</dbReference>
<evidence type="ECO:0000313" key="12">
    <source>
        <dbReference type="Proteomes" id="UP000270296"/>
    </source>
</evidence>
<feature type="domain" description="RING-type" evidence="10">
    <location>
        <begin position="145"/>
        <end position="194"/>
    </location>
</feature>
<dbReference type="GO" id="GO:0061630">
    <property type="term" value="F:ubiquitin protein ligase activity"/>
    <property type="evidence" value="ECO:0007669"/>
    <property type="project" value="TreeGrafter"/>
</dbReference>
<dbReference type="PANTHER" id="PTHR13407">
    <property type="entry name" value="RNF121 PROTEIN"/>
    <property type="match status" value="1"/>
</dbReference>
<keyword evidence="3" id="KW-0479">Metal-binding</keyword>
<evidence type="ECO:0000256" key="2">
    <source>
        <dbReference type="ARBA" id="ARBA00022692"/>
    </source>
</evidence>
<feature type="transmembrane region" description="Helical" evidence="9">
    <location>
        <begin position="64"/>
        <end position="87"/>
    </location>
</feature>
<dbReference type="GO" id="GO:0036503">
    <property type="term" value="P:ERAD pathway"/>
    <property type="evidence" value="ECO:0007669"/>
    <property type="project" value="TreeGrafter"/>
</dbReference>
<accession>A0A183I996</accession>
<evidence type="ECO:0000256" key="1">
    <source>
        <dbReference type="ARBA" id="ARBA00004141"/>
    </source>
</evidence>
<protein>
    <submittedName>
        <fullName evidence="13">RING-type domain-containing protein</fullName>
    </submittedName>
</protein>
<dbReference type="Gene3D" id="3.30.40.10">
    <property type="entry name" value="Zinc/RING finger domain, C3HC4 (zinc finger)"/>
    <property type="match status" value="1"/>
</dbReference>
<dbReference type="GO" id="GO:0008270">
    <property type="term" value="F:zinc ion binding"/>
    <property type="evidence" value="ECO:0007669"/>
    <property type="project" value="UniProtKB-KW"/>
</dbReference>
<keyword evidence="5" id="KW-0862">Zinc</keyword>
<evidence type="ECO:0000256" key="9">
    <source>
        <dbReference type="SAM" id="Phobius"/>
    </source>
</evidence>
<gene>
    <name evidence="11" type="ORF">SBAD_LOCUS190</name>
</gene>
<dbReference type="GO" id="GO:0000139">
    <property type="term" value="C:Golgi membrane"/>
    <property type="evidence" value="ECO:0007669"/>
    <property type="project" value="TreeGrafter"/>
</dbReference>
<proteinExistence type="predicted"/>
<keyword evidence="4 8" id="KW-0863">Zinc-finger</keyword>
<evidence type="ECO:0000256" key="8">
    <source>
        <dbReference type="PROSITE-ProRule" id="PRU00175"/>
    </source>
</evidence>
<dbReference type="InterPro" id="IPR040176">
    <property type="entry name" value="RNF121/RNF175"/>
</dbReference>
<dbReference type="SUPFAM" id="SSF57850">
    <property type="entry name" value="RING/U-box"/>
    <property type="match status" value="1"/>
</dbReference>
<dbReference type="Proteomes" id="UP000270296">
    <property type="component" value="Unassembled WGS sequence"/>
</dbReference>
<keyword evidence="6 9" id="KW-1133">Transmembrane helix</keyword>
<keyword evidence="2 9" id="KW-0812">Transmembrane</keyword>
<comment type="subcellular location">
    <subcellularLocation>
        <location evidence="1">Membrane</location>
        <topology evidence="1">Multi-pass membrane protein</topology>
    </subcellularLocation>
</comment>
<evidence type="ECO:0000313" key="11">
    <source>
        <dbReference type="EMBL" id="VDO80544.1"/>
    </source>
</evidence>
<dbReference type="EMBL" id="UZAM01000330">
    <property type="protein sequence ID" value="VDO80544.1"/>
    <property type="molecule type" value="Genomic_DNA"/>
</dbReference>
<dbReference type="PROSITE" id="PS50089">
    <property type="entry name" value="ZF_RING_2"/>
    <property type="match status" value="1"/>
</dbReference>
<keyword evidence="12" id="KW-1185">Reference proteome</keyword>
<organism evidence="13">
    <name type="scientific">Soboliphyme baturini</name>
    <dbReference type="NCBI Taxonomy" id="241478"/>
    <lineage>
        <taxon>Eukaryota</taxon>
        <taxon>Metazoa</taxon>
        <taxon>Ecdysozoa</taxon>
        <taxon>Nematoda</taxon>
        <taxon>Enoplea</taxon>
        <taxon>Dorylaimia</taxon>
        <taxon>Dioctophymatida</taxon>
        <taxon>Dioctophymatoidea</taxon>
        <taxon>Soboliphymatidae</taxon>
        <taxon>Soboliphyme</taxon>
    </lineage>
</organism>
<name>A0A183I996_9BILA</name>
<feature type="transmembrane region" description="Helical" evidence="9">
    <location>
        <begin position="220"/>
        <end position="242"/>
    </location>
</feature>